<gene>
    <name evidence="2" type="ORF">UFOPK4028_00581</name>
</gene>
<reference evidence="2" key="1">
    <citation type="submission" date="2020-05" db="EMBL/GenBank/DDBJ databases">
        <authorList>
            <person name="Chiriac C."/>
            <person name="Salcher M."/>
            <person name="Ghai R."/>
            <person name="Kavagutti S V."/>
        </authorList>
    </citation>
    <scope>NUCLEOTIDE SEQUENCE</scope>
</reference>
<dbReference type="AlphaFoldDB" id="A0A6J5Z247"/>
<name>A0A6J5Z247_9ZZZZ</name>
<organism evidence="2">
    <name type="scientific">freshwater metagenome</name>
    <dbReference type="NCBI Taxonomy" id="449393"/>
    <lineage>
        <taxon>unclassified sequences</taxon>
        <taxon>metagenomes</taxon>
        <taxon>ecological metagenomes</taxon>
    </lineage>
</organism>
<evidence type="ECO:0000313" key="2">
    <source>
        <dbReference type="EMBL" id="CAB4336524.1"/>
    </source>
</evidence>
<proteinExistence type="predicted"/>
<evidence type="ECO:0000256" key="1">
    <source>
        <dbReference type="SAM" id="Phobius"/>
    </source>
</evidence>
<keyword evidence="1" id="KW-1133">Transmembrane helix</keyword>
<sequence length="106" mass="11759">MLGGINNELFFKSFSGFIVVGILALILRWAFSGNKSLIEKRKQVGSDEEYGLLKVAHSPKNHIEGEMMRQKLLAVGIKATLSQTRTGPKILVFEEDLKIAIATLEN</sequence>
<dbReference type="EMBL" id="CAESAC010000070">
    <property type="protein sequence ID" value="CAB4336524.1"/>
    <property type="molecule type" value="Genomic_DNA"/>
</dbReference>
<protein>
    <submittedName>
        <fullName evidence="2">Unannotated protein</fullName>
    </submittedName>
</protein>
<keyword evidence="1" id="KW-0472">Membrane</keyword>
<keyword evidence="1" id="KW-0812">Transmembrane</keyword>
<feature type="transmembrane region" description="Helical" evidence="1">
    <location>
        <begin position="12"/>
        <end position="31"/>
    </location>
</feature>
<accession>A0A6J5Z247</accession>